<proteinExistence type="predicted"/>
<evidence type="ECO:0000313" key="6">
    <source>
        <dbReference type="EMBL" id="ERN02706.1"/>
    </source>
</evidence>
<evidence type="ECO:0000256" key="4">
    <source>
        <dbReference type="ARBA" id="ARBA00047304"/>
    </source>
</evidence>
<dbReference type="Gene3D" id="3.40.50.10140">
    <property type="entry name" value="Toll/interleukin-1 receptor homology (TIR) domain"/>
    <property type="match status" value="1"/>
</dbReference>
<evidence type="ECO:0000256" key="3">
    <source>
        <dbReference type="ARBA" id="ARBA00023027"/>
    </source>
</evidence>
<dbReference type="OMA" id="MWECRIS"/>
<feature type="domain" description="TIR" evidence="5">
    <location>
        <begin position="17"/>
        <end position="163"/>
    </location>
</feature>
<dbReference type="HOGENOM" id="CLU_001561_3_3_1"/>
<organism evidence="6 7">
    <name type="scientific">Amborella trichopoda</name>
    <dbReference type="NCBI Taxonomy" id="13333"/>
    <lineage>
        <taxon>Eukaryota</taxon>
        <taxon>Viridiplantae</taxon>
        <taxon>Streptophyta</taxon>
        <taxon>Embryophyta</taxon>
        <taxon>Tracheophyta</taxon>
        <taxon>Spermatophyta</taxon>
        <taxon>Magnoliopsida</taxon>
        <taxon>Amborellales</taxon>
        <taxon>Amborellaceae</taxon>
        <taxon>Amborella</taxon>
    </lineage>
</organism>
<dbReference type="EC" id="3.2.2.6" evidence="1"/>
<dbReference type="FunFam" id="3.40.50.10140:FF:000007">
    <property type="entry name" value="Disease resistance protein (TIR-NBS-LRR class)"/>
    <property type="match status" value="1"/>
</dbReference>
<dbReference type="Proteomes" id="UP000017836">
    <property type="component" value="Unassembled WGS sequence"/>
</dbReference>
<evidence type="ECO:0000313" key="7">
    <source>
        <dbReference type="Proteomes" id="UP000017836"/>
    </source>
</evidence>
<reference evidence="7" key="1">
    <citation type="journal article" date="2013" name="Science">
        <title>The Amborella genome and the evolution of flowering plants.</title>
        <authorList>
            <consortium name="Amborella Genome Project"/>
        </authorList>
    </citation>
    <scope>NUCLEOTIDE SEQUENCE [LARGE SCALE GENOMIC DNA]</scope>
</reference>
<dbReference type="PROSITE" id="PS50104">
    <property type="entry name" value="TIR"/>
    <property type="match status" value="1"/>
</dbReference>
<evidence type="ECO:0000256" key="1">
    <source>
        <dbReference type="ARBA" id="ARBA00011982"/>
    </source>
</evidence>
<dbReference type="eggNOG" id="ENOG502RXQV">
    <property type="taxonomic scope" value="Eukaryota"/>
</dbReference>
<gene>
    <name evidence="6" type="ORF">AMTR_s00085p00123740</name>
</gene>
<protein>
    <recommendedName>
        <fullName evidence="1">ADP-ribosyl cyclase/cyclic ADP-ribose hydrolase</fullName>
        <ecNumber evidence="1">3.2.2.6</ecNumber>
    </recommendedName>
</protein>
<dbReference type="SUPFAM" id="SSF52200">
    <property type="entry name" value="Toll/Interleukin receptor TIR domain"/>
    <property type="match status" value="1"/>
</dbReference>
<dbReference type="InterPro" id="IPR000157">
    <property type="entry name" value="TIR_dom"/>
</dbReference>
<comment type="catalytic activity">
    <reaction evidence="4">
        <text>NAD(+) + H2O = ADP-D-ribose + nicotinamide + H(+)</text>
        <dbReference type="Rhea" id="RHEA:16301"/>
        <dbReference type="ChEBI" id="CHEBI:15377"/>
        <dbReference type="ChEBI" id="CHEBI:15378"/>
        <dbReference type="ChEBI" id="CHEBI:17154"/>
        <dbReference type="ChEBI" id="CHEBI:57540"/>
        <dbReference type="ChEBI" id="CHEBI:57967"/>
        <dbReference type="EC" id="3.2.2.6"/>
    </reaction>
    <physiologicalReaction direction="left-to-right" evidence="4">
        <dbReference type="Rhea" id="RHEA:16302"/>
    </physiologicalReaction>
</comment>
<sequence length="163" mass="19116">MEQEMHTDVHHHPVYGYQFDVFLSFRGADTRMKFTAHLHRSLVKEGICVFLDDEKLEKGERIGPSLDKAIEGSQMFIPVFSADYASSRWCLSELVQIFQTKRVILPVFYGVHREDVREQKGTFETSFLKHEKRYNRDIPEAWRKALRDVGEMSGWETENMGDL</sequence>
<dbReference type="InterPro" id="IPR035897">
    <property type="entry name" value="Toll_tir_struct_dom_sf"/>
</dbReference>
<dbReference type="Pfam" id="PF01582">
    <property type="entry name" value="TIR"/>
    <property type="match status" value="1"/>
</dbReference>
<dbReference type="GO" id="GO:0061809">
    <property type="term" value="F:NAD+ nucleosidase activity, cyclic ADP-ribose generating"/>
    <property type="evidence" value="ECO:0007669"/>
    <property type="project" value="UniProtKB-EC"/>
</dbReference>
<dbReference type="Gramene" id="ERN02706">
    <property type="protein sequence ID" value="ERN02706"/>
    <property type="gene ID" value="AMTR_s00085p00123740"/>
</dbReference>
<accession>W1P564</accession>
<keyword evidence="2" id="KW-0378">Hydrolase</keyword>
<name>W1P564_AMBTC</name>
<evidence type="ECO:0000256" key="2">
    <source>
        <dbReference type="ARBA" id="ARBA00022801"/>
    </source>
</evidence>
<dbReference type="AlphaFoldDB" id="W1P564"/>
<evidence type="ECO:0000259" key="5">
    <source>
        <dbReference type="PROSITE" id="PS50104"/>
    </source>
</evidence>
<dbReference type="GO" id="GO:0007165">
    <property type="term" value="P:signal transduction"/>
    <property type="evidence" value="ECO:0007669"/>
    <property type="project" value="InterPro"/>
</dbReference>
<dbReference type="EMBL" id="KI394487">
    <property type="protein sequence ID" value="ERN02706.1"/>
    <property type="molecule type" value="Genomic_DNA"/>
</dbReference>
<keyword evidence="7" id="KW-1185">Reference proteome</keyword>
<dbReference type="SMART" id="SM00255">
    <property type="entry name" value="TIR"/>
    <property type="match status" value="1"/>
</dbReference>
<dbReference type="PANTHER" id="PTHR32009">
    <property type="entry name" value="TMV RESISTANCE PROTEIN N-LIKE"/>
    <property type="match status" value="1"/>
</dbReference>
<keyword evidence="3" id="KW-0520">NAD</keyword>
<dbReference type="PANTHER" id="PTHR32009:SF39">
    <property type="entry name" value="TIR DOMAIN-CONTAINING PROTEIN"/>
    <property type="match status" value="1"/>
</dbReference>